<keyword evidence="3" id="KW-1185">Reference proteome</keyword>
<feature type="compositionally biased region" description="Low complexity" evidence="1">
    <location>
        <begin position="130"/>
        <end position="148"/>
    </location>
</feature>
<evidence type="ECO:0000313" key="2">
    <source>
        <dbReference type="EMBL" id="KAJ8886317.1"/>
    </source>
</evidence>
<reference evidence="2 3" key="1">
    <citation type="submission" date="2023-02" db="EMBL/GenBank/DDBJ databases">
        <title>LHISI_Scaffold_Assembly.</title>
        <authorList>
            <person name="Stuart O.P."/>
            <person name="Cleave R."/>
            <person name="Magrath M.J.L."/>
            <person name="Mikheyev A.S."/>
        </authorList>
    </citation>
    <scope>NUCLEOTIDE SEQUENCE [LARGE SCALE GENOMIC DNA]</scope>
    <source>
        <strain evidence="2">Daus_M_001</strain>
        <tissue evidence="2">Leg muscle</tissue>
    </source>
</reference>
<organism evidence="2 3">
    <name type="scientific">Dryococelus australis</name>
    <dbReference type="NCBI Taxonomy" id="614101"/>
    <lineage>
        <taxon>Eukaryota</taxon>
        <taxon>Metazoa</taxon>
        <taxon>Ecdysozoa</taxon>
        <taxon>Arthropoda</taxon>
        <taxon>Hexapoda</taxon>
        <taxon>Insecta</taxon>
        <taxon>Pterygota</taxon>
        <taxon>Neoptera</taxon>
        <taxon>Polyneoptera</taxon>
        <taxon>Phasmatodea</taxon>
        <taxon>Verophasmatodea</taxon>
        <taxon>Anareolatae</taxon>
        <taxon>Phasmatidae</taxon>
        <taxon>Eurycanthinae</taxon>
        <taxon>Dryococelus</taxon>
    </lineage>
</organism>
<dbReference type="EMBL" id="JARBHB010000004">
    <property type="protein sequence ID" value="KAJ8886317.1"/>
    <property type="molecule type" value="Genomic_DNA"/>
</dbReference>
<proteinExistence type="predicted"/>
<feature type="region of interest" description="Disordered" evidence="1">
    <location>
        <begin position="217"/>
        <end position="244"/>
    </location>
</feature>
<comment type="caution">
    <text evidence="2">The sequence shown here is derived from an EMBL/GenBank/DDBJ whole genome shotgun (WGS) entry which is preliminary data.</text>
</comment>
<protein>
    <submittedName>
        <fullName evidence="2">Uncharacterized protein</fullName>
    </submittedName>
</protein>
<name>A0ABQ9HPR0_9NEOP</name>
<feature type="region of interest" description="Disordered" evidence="1">
    <location>
        <begin position="105"/>
        <end position="161"/>
    </location>
</feature>
<sequence>MATFQFKRASTASEFVTSSRMQGPLLLFEGVGKPDNSVMVPTPPSLFYADMRISTPWVKVERLLRGAITSPSPKIVRRSGKDETSGAYQWGLRIRWPRKSSSEDRYTLRFSAPRDPPPRYDGWATTSRCASPSSTASTMSSHDSSARSSRGRTPTSKRAIHGKITKSSSLRRYLKSWKGTLMVRDWLAGVTWSWSRTREGKAVIDFAGDSGPAAPIIADQQARPADVRRGARQTHPRRSEGKPSQTTNILFIWHRRGHANAADRVLASSKLNWFDSRRDCFLISAKGNRAGRLHWPMGFLGDLLFPRPLHFGSAAYSPRFTLIDSQLLDVNSSPNNFTSLRLDIVDKFMQPLRVKIVLQKNLTKKNILLASHQGEPGSIPSRITSGFSEVGIVLDDTAGRGLSRLSSVSLVLAFRRCLLHTHLTSPSPALKTSLLKSGQNTLLTYLLIKCKRLSAIAFACVDTYWSDLYIAVLIASEGEIRQRWSSARVQGLEETDHRWQVASSSTVPTCEYPGASRLGIEPPVCASGVCEMCGCFSSIYVPDLCCRGGSPERWPLDNLSLQTRKEYGATGYSVQWWGHVGVVVILLASNQGEPGSIPRGVAFQTVVCGNRAEPCHWLAGFLGDLPFTAPLHSGAAIHSPRFTLIGSQVPDVKSHPNLSI</sequence>
<accession>A0ABQ9HPR0</accession>
<dbReference type="Proteomes" id="UP001159363">
    <property type="component" value="Chromosome X"/>
</dbReference>
<gene>
    <name evidence="2" type="ORF">PR048_012528</name>
</gene>
<evidence type="ECO:0000313" key="3">
    <source>
        <dbReference type="Proteomes" id="UP001159363"/>
    </source>
</evidence>
<evidence type="ECO:0000256" key="1">
    <source>
        <dbReference type="SAM" id="MobiDB-lite"/>
    </source>
</evidence>